<proteinExistence type="inferred from homology"/>
<dbReference type="AlphaFoldDB" id="A0A0M0I2G3"/>
<keyword evidence="7" id="KW-1185">Reference proteome</keyword>
<evidence type="ECO:0000256" key="1">
    <source>
        <dbReference type="ARBA" id="ARBA00007837"/>
    </source>
</evidence>
<gene>
    <name evidence="6" type="ORF">AKJ31_08050</name>
</gene>
<evidence type="ECO:0000256" key="2">
    <source>
        <dbReference type="ARBA" id="ARBA00022723"/>
    </source>
</evidence>
<comment type="similarity">
    <text evidence="1">Belongs to the PEP-utilizing enzyme family.</text>
</comment>
<dbReference type="InterPro" id="IPR015813">
    <property type="entry name" value="Pyrv/PenolPyrv_kinase-like_dom"/>
</dbReference>
<dbReference type="Proteomes" id="UP000037530">
    <property type="component" value="Unassembled WGS sequence"/>
</dbReference>
<feature type="domain" description="PEP-utilising enzyme C-terminal" evidence="5">
    <location>
        <begin position="116"/>
        <end position="269"/>
    </location>
</feature>
<keyword evidence="2" id="KW-0479">Metal-binding</keyword>
<evidence type="ECO:0000256" key="3">
    <source>
        <dbReference type="ARBA" id="ARBA00022741"/>
    </source>
</evidence>
<dbReference type="Pfam" id="PF02896">
    <property type="entry name" value="PEP-utilizers_C"/>
    <property type="match status" value="1"/>
</dbReference>
<dbReference type="GO" id="GO:0008986">
    <property type="term" value="F:pyruvate, water dikinase activity"/>
    <property type="evidence" value="ECO:0007669"/>
    <property type="project" value="InterPro"/>
</dbReference>
<accession>A0A0M0I2G3</accession>
<protein>
    <submittedName>
        <fullName evidence="6">Phosphoenolpyruvate synthase</fullName>
    </submittedName>
</protein>
<evidence type="ECO:0000256" key="4">
    <source>
        <dbReference type="ARBA" id="ARBA00022840"/>
    </source>
</evidence>
<organism evidence="6 7">
    <name type="scientific">Vibrio hepatarius</name>
    <dbReference type="NCBI Taxonomy" id="171383"/>
    <lineage>
        <taxon>Bacteria</taxon>
        <taxon>Pseudomonadati</taxon>
        <taxon>Pseudomonadota</taxon>
        <taxon>Gammaproteobacteria</taxon>
        <taxon>Vibrionales</taxon>
        <taxon>Vibrionaceae</taxon>
        <taxon>Vibrio</taxon>
        <taxon>Vibrio oreintalis group</taxon>
    </lineage>
</organism>
<keyword evidence="4" id="KW-0067">ATP-binding</keyword>
<dbReference type="Gene3D" id="3.20.20.60">
    <property type="entry name" value="Phosphoenolpyruvate-binding domains"/>
    <property type="match status" value="1"/>
</dbReference>
<sequence>MSLETSSGLHPALILGESLPAVDSVSGDAHLYVSLSDMIMEHVFYHPEFGRISEQLDSVESASIAAILGEVALEEHFVSTLTQQILSCIKPEHKAIRVSLSNADSYSFSSLLGGKVEEAEVNPALGLRGVSRFASEQFSHTFALECKVIKALQEQGVTVEIVVPFVRALSDAAKVIDLLAEQGLPRGLNGLKVFYTIDVPSGALLAERLLHYFDGVVINLENLAQFTLGVDRFSEKLSYLFDPQSEAVLDLIITAAKAASASNKTVLIASSGLADYPKIQEYIVENPQIEAVVTM</sequence>
<dbReference type="InterPro" id="IPR006319">
    <property type="entry name" value="PEP_synth"/>
</dbReference>
<dbReference type="STRING" id="171383.AKJ31_08050"/>
<keyword evidence="6" id="KW-0670">Pyruvate</keyword>
<dbReference type="InterPro" id="IPR040442">
    <property type="entry name" value="Pyrv_kinase-like_dom_sf"/>
</dbReference>
<dbReference type="PATRIC" id="fig|171383.3.peg.1652"/>
<dbReference type="GO" id="GO:0046872">
    <property type="term" value="F:metal ion binding"/>
    <property type="evidence" value="ECO:0007669"/>
    <property type="project" value="UniProtKB-KW"/>
</dbReference>
<keyword evidence="3" id="KW-0547">Nucleotide-binding</keyword>
<comment type="caution">
    <text evidence="6">The sequence shown here is derived from an EMBL/GenBank/DDBJ whole genome shotgun (WGS) entry which is preliminary data.</text>
</comment>
<dbReference type="EMBL" id="LHPI01000005">
    <property type="protein sequence ID" value="KOO08123.1"/>
    <property type="molecule type" value="Genomic_DNA"/>
</dbReference>
<dbReference type="SUPFAM" id="SSF51621">
    <property type="entry name" value="Phosphoenolpyruvate/pyruvate domain"/>
    <property type="match status" value="1"/>
</dbReference>
<reference evidence="7" key="1">
    <citation type="submission" date="2015-08" db="EMBL/GenBank/DDBJ databases">
        <title>Vibrio galatheae sp. nov., a novel member of the Vibrionaceae family isolated from the Solomon Islands.</title>
        <authorList>
            <person name="Giubergia S."/>
            <person name="Machado H."/>
            <person name="Mateiu R.V."/>
            <person name="Gram L."/>
        </authorList>
    </citation>
    <scope>NUCLEOTIDE SEQUENCE [LARGE SCALE GENOMIC DNA]</scope>
    <source>
        <strain evidence="7">DSM 19134</strain>
    </source>
</reference>
<dbReference type="InterPro" id="IPR000121">
    <property type="entry name" value="PEP_util_C"/>
</dbReference>
<dbReference type="OrthoDB" id="5854851at2"/>
<evidence type="ECO:0000313" key="6">
    <source>
        <dbReference type="EMBL" id="KOO08123.1"/>
    </source>
</evidence>
<dbReference type="PANTHER" id="PTHR43030">
    <property type="entry name" value="PHOSPHOENOLPYRUVATE SYNTHASE"/>
    <property type="match status" value="1"/>
</dbReference>
<dbReference type="PANTHER" id="PTHR43030:SF1">
    <property type="entry name" value="PHOSPHOENOLPYRUVATE SYNTHASE"/>
    <property type="match status" value="1"/>
</dbReference>
<name>A0A0M0I2G3_9VIBR</name>
<evidence type="ECO:0000313" key="7">
    <source>
        <dbReference type="Proteomes" id="UP000037530"/>
    </source>
</evidence>
<evidence type="ECO:0000259" key="5">
    <source>
        <dbReference type="Pfam" id="PF02896"/>
    </source>
</evidence>
<dbReference type="GO" id="GO:0005524">
    <property type="term" value="F:ATP binding"/>
    <property type="evidence" value="ECO:0007669"/>
    <property type="project" value="UniProtKB-KW"/>
</dbReference>
<dbReference type="RefSeq" id="WP_053408598.1">
    <property type="nucleotide sequence ID" value="NZ_DAIPHI010000035.1"/>
</dbReference>